<proteinExistence type="predicted"/>
<dbReference type="AlphaFoldDB" id="A0A0A2JDC4"/>
<evidence type="ECO:0000313" key="2">
    <source>
        <dbReference type="Proteomes" id="UP000030143"/>
    </source>
</evidence>
<evidence type="ECO:0000313" key="1">
    <source>
        <dbReference type="EMBL" id="KGO52791.1"/>
    </source>
</evidence>
<organism evidence="1 2">
    <name type="scientific">Penicillium expansum</name>
    <name type="common">Blue mold rot fungus</name>
    <dbReference type="NCBI Taxonomy" id="27334"/>
    <lineage>
        <taxon>Eukaryota</taxon>
        <taxon>Fungi</taxon>
        <taxon>Dikarya</taxon>
        <taxon>Ascomycota</taxon>
        <taxon>Pezizomycotina</taxon>
        <taxon>Eurotiomycetes</taxon>
        <taxon>Eurotiomycetidae</taxon>
        <taxon>Eurotiales</taxon>
        <taxon>Aspergillaceae</taxon>
        <taxon>Penicillium</taxon>
    </lineage>
</organism>
<sequence>MAVSVTHSASGLLLEPLPNLDIPTRHTVSHALHRIKFVGTLGQWTNFKTEVANTYNSQTWNPHEIASRLTANFVAGSVHEEQVFVSDERGVQGRLEGRAGIALGAVFGAQNHDLKLGASKGALPPYPGYKKAPDFVLMTSAHKAKVVGEVKVPWIREHNLRKLITEFESGAKQDHFRHVLGQIAEYMFDSRLKYGFLTTYEHTVFLRKGDVGRAWGLEYSPVIYHSDRGSTSGRTVSFCQSLYHIGLLALADSNFDTSTGMRNQKWTVPL</sequence>
<accession>A0A0A2JDC4</accession>
<dbReference type="PhylomeDB" id="A0A0A2JDC4"/>
<name>A0A0A2JDC4_PENEN</name>
<dbReference type="Proteomes" id="UP000030143">
    <property type="component" value="Unassembled WGS sequence"/>
</dbReference>
<dbReference type="OrthoDB" id="3796275at2759"/>
<dbReference type="HOGENOM" id="CLU_093239_0_0_1"/>
<dbReference type="GeneID" id="27681015"/>
<keyword evidence="2" id="KW-1185">Reference proteome</keyword>
<protein>
    <submittedName>
        <fullName evidence="1">Uncharacterized protein</fullName>
    </submittedName>
</protein>
<dbReference type="VEuPathDB" id="FungiDB:PEXP_094830"/>
<reference evidence="1 2" key="1">
    <citation type="journal article" date="2015" name="Mol. Plant Microbe Interact.">
        <title>Genome, transcriptome, and functional analyses of Penicillium expansum provide new insights into secondary metabolism and pathogenicity.</title>
        <authorList>
            <person name="Ballester A.R."/>
            <person name="Marcet-Houben M."/>
            <person name="Levin E."/>
            <person name="Sela N."/>
            <person name="Selma-Lazaro C."/>
            <person name="Carmona L."/>
            <person name="Wisniewski M."/>
            <person name="Droby S."/>
            <person name="Gonzalez-Candelas L."/>
            <person name="Gabaldon T."/>
        </authorList>
    </citation>
    <scope>NUCLEOTIDE SEQUENCE [LARGE SCALE GENOMIC DNA]</scope>
    <source>
        <strain evidence="1 2">MD-8</strain>
    </source>
</reference>
<dbReference type="EMBL" id="JQFZ01000259">
    <property type="protein sequence ID" value="KGO52791.1"/>
    <property type="molecule type" value="Genomic_DNA"/>
</dbReference>
<gene>
    <name evidence="1" type="ORF">PEX2_083250</name>
</gene>
<comment type="caution">
    <text evidence="1">The sequence shown here is derived from an EMBL/GenBank/DDBJ whole genome shotgun (WGS) entry which is preliminary data.</text>
</comment>
<dbReference type="RefSeq" id="XP_016595494.1">
    <property type="nucleotide sequence ID" value="XM_016745595.1"/>
</dbReference>